<sequence length="68" mass="7498">MNSNQDLKQVNERLDQIEQKLDRLGESQQGKRSPGVRFLIGFGITIAIISVLLLTLGVIQFVSNVSNG</sequence>
<keyword evidence="1" id="KW-1133">Transmembrane helix</keyword>
<proteinExistence type="predicted"/>
<dbReference type="EMBL" id="CP145892">
    <property type="protein sequence ID" value="WWP22968.1"/>
    <property type="molecule type" value="Genomic_DNA"/>
</dbReference>
<evidence type="ECO:0000256" key="1">
    <source>
        <dbReference type="SAM" id="Phobius"/>
    </source>
</evidence>
<keyword evidence="1" id="KW-0472">Membrane</keyword>
<dbReference type="GeneID" id="93476315"/>
<reference evidence="2 3" key="1">
    <citation type="submission" date="2024-02" db="EMBL/GenBank/DDBJ databases">
        <title>Complete sequences of two Paenibacillus sp. strains and one Lysinibacillus strain isolated from the environment on STAA medium highlight biotechnological potential.</title>
        <authorList>
            <person name="Attere S.A."/>
            <person name="Piche L.C."/>
            <person name="Intertaglia L."/>
            <person name="Lami R."/>
            <person name="Charette S.J."/>
            <person name="Vincent A.T."/>
        </authorList>
    </citation>
    <scope>NUCLEOTIDE SEQUENCE [LARGE SCALE GENOMIC DNA]</scope>
    <source>
        <strain evidence="2 3">Y5S-7</strain>
    </source>
</reference>
<feature type="transmembrane region" description="Helical" evidence="1">
    <location>
        <begin position="38"/>
        <end position="62"/>
    </location>
</feature>
<dbReference type="AlphaFoldDB" id="A0ABD8AZF6"/>
<name>A0ABD8AZF6_PAEAM</name>
<dbReference type="Proteomes" id="UP001364764">
    <property type="component" value="Chromosome"/>
</dbReference>
<gene>
    <name evidence="2" type="ORF">V6668_12580</name>
</gene>
<keyword evidence="1" id="KW-0812">Transmembrane</keyword>
<dbReference type="RefSeq" id="WP_282321732.1">
    <property type="nucleotide sequence ID" value="NZ_CP107037.1"/>
</dbReference>
<evidence type="ECO:0000313" key="3">
    <source>
        <dbReference type="Proteomes" id="UP001364764"/>
    </source>
</evidence>
<evidence type="ECO:0000313" key="2">
    <source>
        <dbReference type="EMBL" id="WWP22968.1"/>
    </source>
</evidence>
<organism evidence="2 3">
    <name type="scientific">Paenibacillus amylolyticus</name>
    <dbReference type="NCBI Taxonomy" id="1451"/>
    <lineage>
        <taxon>Bacteria</taxon>
        <taxon>Bacillati</taxon>
        <taxon>Bacillota</taxon>
        <taxon>Bacilli</taxon>
        <taxon>Bacillales</taxon>
        <taxon>Paenibacillaceae</taxon>
        <taxon>Paenibacillus</taxon>
    </lineage>
</organism>
<accession>A0ABD8AZF6</accession>
<protein>
    <submittedName>
        <fullName evidence="2">Uncharacterized protein</fullName>
    </submittedName>
</protein>